<dbReference type="OrthoDB" id="9773233at2"/>
<protein>
    <submittedName>
        <fullName evidence="2">FAD-dependent pyridine nucleotide-disulfide oxidoreductase</fullName>
    </submittedName>
</protein>
<accession>W9H8A1</accession>
<organism evidence="2 3">
    <name type="scientific">Skermanella stibiiresistens SB22</name>
    <dbReference type="NCBI Taxonomy" id="1385369"/>
    <lineage>
        <taxon>Bacteria</taxon>
        <taxon>Pseudomonadati</taxon>
        <taxon>Pseudomonadota</taxon>
        <taxon>Alphaproteobacteria</taxon>
        <taxon>Rhodospirillales</taxon>
        <taxon>Azospirillaceae</taxon>
        <taxon>Skermanella</taxon>
    </lineage>
</organism>
<gene>
    <name evidence="2" type="ORF">N825_30305</name>
</gene>
<dbReference type="GO" id="GO:0004497">
    <property type="term" value="F:monooxygenase activity"/>
    <property type="evidence" value="ECO:0007669"/>
    <property type="project" value="TreeGrafter"/>
</dbReference>
<evidence type="ECO:0000256" key="1">
    <source>
        <dbReference type="ARBA" id="ARBA00023002"/>
    </source>
</evidence>
<dbReference type="PRINTS" id="PR00368">
    <property type="entry name" value="FADPNR"/>
</dbReference>
<dbReference type="InterPro" id="IPR036188">
    <property type="entry name" value="FAD/NAD-bd_sf"/>
</dbReference>
<dbReference type="PATRIC" id="fig|1385369.3.peg.1703"/>
<evidence type="ECO:0000313" key="3">
    <source>
        <dbReference type="Proteomes" id="UP000019486"/>
    </source>
</evidence>
<dbReference type="EMBL" id="AVFL01000005">
    <property type="protein sequence ID" value="EWY40986.1"/>
    <property type="molecule type" value="Genomic_DNA"/>
</dbReference>
<dbReference type="PRINTS" id="PR00469">
    <property type="entry name" value="PNDRDTASEII"/>
</dbReference>
<keyword evidence="3" id="KW-1185">Reference proteome</keyword>
<dbReference type="Pfam" id="PF13738">
    <property type="entry name" value="Pyr_redox_3"/>
    <property type="match status" value="1"/>
</dbReference>
<dbReference type="RefSeq" id="WP_037449692.1">
    <property type="nucleotide sequence ID" value="NZ_AVFL01000005.1"/>
</dbReference>
<dbReference type="PANTHER" id="PTHR43539">
    <property type="entry name" value="FLAVIN-BINDING MONOOXYGENASE-LIKE PROTEIN (AFU_ORTHOLOGUE AFUA_4G09220)"/>
    <property type="match status" value="1"/>
</dbReference>
<dbReference type="Gene3D" id="3.50.50.60">
    <property type="entry name" value="FAD/NAD(P)-binding domain"/>
    <property type="match status" value="1"/>
</dbReference>
<dbReference type="NCBIfam" id="NF040505">
    <property type="entry name" value="ArsO_flavin_mono"/>
    <property type="match status" value="1"/>
</dbReference>
<dbReference type="InterPro" id="IPR050982">
    <property type="entry name" value="Auxin_biosynth/cation_transpt"/>
</dbReference>
<dbReference type="AlphaFoldDB" id="W9H8A1"/>
<evidence type="ECO:0000313" key="2">
    <source>
        <dbReference type="EMBL" id="EWY40986.1"/>
    </source>
</evidence>
<dbReference type="SUPFAM" id="SSF51905">
    <property type="entry name" value="FAD/NAD(P)-binding domain"/>
    <property type="match status" value="1"/>
</dbReference>
<sequence>MSEQGRKHDVVVIGGGQSGLAVGYFLRRTGLSYVILDQEAGSGGAWRHGWDTLTLFSPAKWNSLPGWPMPPSEGEFPGRDHVIDYLVRYEARYDFPIVRPVRVETVDRDGDELVVRTEGGDWRARAVVSATGTWSQPFVPDYPGAADFEGAQIHSADYRGPDGFAGQTVLVVGGGNSGAQILAEVSKVANTLWVTLEAPTFLPDDVDGHVLFERATDRLHANLEGRKPGTPKGGLGDIVMVPSVIDARERGVLGSVRPFERFTGTGVVWRDGTGTRIDAVIWCTGFQPAFAPLSRLGLVEPGGRVRVEGTRSVAEPRLWLVGYGEWTGFASATLIGVMRGARDTVREIEAALR</sequence>
<keyword evidence="1" id="KW-0560">Oxidoreductase</keyword>
<dbReference type="Proteomes" id="UP000019486">
    <property type="component" value="Unassembled WGS sequence"/>
</dbReference>
<name>W9H8A1_9PROT</name>
<comment type="caution">
    <text evidence="2">The sequence shown here is derived from an EMBL/GenBank/DDBJ whole genome shotgun (WGS) entry which is preliminary data.</text>
</comment>
<dbReference type="PANTHER" id="PTHR43539:SF78">
    <property type="entry name" value="FLAVIN-CONTAINING MONOOXYGENASE"/>
    <property type="match status" value="1"/>
</dbReference>
<proteinExistence type="predicted"/>
<reference evidence="2 3" key="1">
    <citation type="submission" date="2013-08" db="EMBL/GenBank/DDBJ databases">
        <title>The genome sequence of Skermanella stibiiresistens.</title>
        <authorList>
            <person name="Zhu W."/>
            <person name="Wang G."/>
        </authorList>
    </citation>
    <scope>NUCLEOTIDE SEQUENCE [LARGE SCALE GENOMIC DNA]</scope>
    <source>
        <strain evidence="2 3">SB22</strain>
    </source>
</reference>
<dbReference type="STRING" id="1385369.N825_30305"/>
<dbReference type="GO" id="GO:0050660">
    <property type="term" value="F:flavin adenine dinucleotide binding"/>
    <property type="evidence" value="ECO:0007669"/>
    <property type="project" value="TreeGrafter"/>
</dbReference>